<reference evidence="6 7" key="1">
    <citation type="submission" date="2020-04" db="EMBL/GenBank/DDBJ databases">
        <title>Vibrio sp. SM6, a novel species isolated from seawater.</title>
        <authorList>
            <person name="Wang X."/>
        </authorList>
    </citation>
    <scope>NUCLEOTIDE SEQUENCE [LARGE SCALE GENOMIC DNA]</scope>
    <source>
        <strain evidence="6 7">SM6</strain>
    </source>
</reference>
<evidence type="ECO:0000259" key="5">
    <source>
        <dbReference type="Pfam" id="PF22178"/>
    </source>
</evidence>
<dbReference type="Gene3D" id="2.30.110.50">
    <property type="match status" value="1"/>
</dbReference>
<dbReference type="EMBL" id="JABAIK010000002">
    <property type="protein sequence ID" value="NLS11788.1"/>
    <property type="molecule type" value="Genomic_DNA"/>
</dbReference>
<evidence type="ECO:0000256" key="3">
    <source>
        <dbReference type="ARBA" id="ARBA00022525"/>
    </source>
</evidence>
<dbReference type="Proteomes" id="UP000535589">
    <property type="component" value="Unassembled WGS sequence"/>
</dbReference>
<dbReference type="Pfam" id="PF04717">
    <property type="entry name" value="Phage_base_V"/>
    <property type="match status" value="1"/>
</dbReference>
<dbReference type="RefSeq" id="WP_168834890.1">
    <property type="nucleotide sequence ID" value="NZ_JABAIK010000002.1"/>
</dbReference>
<dbReference type="NCBIfam" id="TIGR03361">
    <property type="entry name" value="VI_Rhs_Vgr"/>
    <property type="match status" value="1"/>
</dbReference>
<dbReference type="PANTHER" id="PTHR32305">
    <property type="match status" value="1"/>
</dbReference>
<dbReference type="InterPro" id="IPR017847">
    <property type="entry name" value="T6SS_RhsGE_Vgr_subset"/>
</dbReference>
<proteinExistence type="inferred from homology"/>
<accession>A0A7X8TPF4</accession>
<evidence type="ECO:0000313" key="6">
    <source>
        <dbReference type="EMBL" id="NLS11788.1"/>
    </source>
</evidence>
<comment type="caution">
    <text evidence="6">The sequence shown here is derived from an EMBL/GenBank/DDBJ whole genome shotgun (WGS) entry which is preliminary data.</text>
</comment>
<organism evidence="6 7">
    <name type="scientific">Vibrio agarilyticus</name>
    <dbReference type="NCBI Taxonomy" id="2726741"/>
    <lineage>
        <taxon>Bacteria</taxon>
        <taxon>Pseudomonadati</taxon>
        <taxon>Pseudomonadota</taxon>
        <taxon>Gammaproteobacteria</taxon>
        <taxon>Vibrionales</taxon>
        <taxon>Vibrionaceae</taxon>
        <taxon>Vibrio</taxon>
    </lineage>
</organism>
<keyword evidence="3" id="KW-0964">Secreted</keyword>
<comment type="similarity">
    <text evidence="2">Belongs to the VgrG protein family.</text>
</comment>
<dbReference type="Gene3D" id="2.40.50.230">
    <property type="entry name" value="Gp5 N-terminal domain"/>
    <property type="match status" value="1"/>
</dbReference>
<feature type="domain" description="Gp5/Type VI secretion system Vgr protein OB-fold" evidence="4">
    <location>
        <begin position="381"/>
        <end position="447"/>
    </location>
</feature>
<dbReference type="InterPro" id="IPR054030">
    <property type="entry name" value="Gp5_Vgr_C"/>
</dbReference>
<gene>
    <name evidence="6" type="primary">tssI</name>
    <name evidence="6" type="ORF">HGP28_02650</name>
</gene>
<dbReference type="InterPro" id="IPR037026">
    <property type="entry name" value="Vgr_OB-fold_dom_sf"/>
</dbReference>
<dbReference type="Pfam" id="PF05954">
    <property type="entry name" value="Phage_GPD"/>
    <property type="match status" value="1"/>
</dbReference>
<dbReference type="PANTHER" id="PTHR32305:SF15">
    <property type="entry name" value="PROTEIN RHSA-RELATED"/>
    <property type="match status" value="1"/>
</dbReference>
<feature type="domain" description="Gp5/Type VI secretion system Vgr C-terminal trimerisation" evidence="5">
    <location>
        <begin position="471"/>
        <end position="533"/>
    </location>
</feature>
<evidence type="ECO:0000256" key="1">
    <source>
        <dbReference type="ARBA" id="ARBA00004613"/>
    </source>
</evidence>
<evidence type="ECO:0000313" key="7">
    <source>
        <dbReference type="Proteomes" id="UP000535589"/>
    </source>
</evidence>
<dbReference type="InterPro" id="IPR006533">
    <property type="entry name" value="T6SS_Vgr_RhsGE"/>
</dbReference>
<dbReference type="Gene3D" id="4.10.220.110">
    <property type="match status" value="1"/>
</dbReference>
<dbReference type="AlphaFoldDB" id="A0A7X8TPF4"/>
<dbReference type="SUPFAM" id="SSF69349">
    <property type="entry name" value="Phage fibre proteins"/>
    <property type="match status" value="1"/>
</dbReference>
<evidence type="ECO:0000256" key="2">
    <source>
        <dbReference type="ARBA" id="ARBA00005558"/>
    </source>
</evidence>
<dbReference type="InterPro" id="IPR050708">
    <property type="entry name" value="T6SS_VgrG/RHS"/>
</dbReference>
<name>A0A7X8TPF4_9VIBR</name>
<protein>
    <submittedName>
        <fullName evidence="6">Type VI secretion system tip protein VgrG</fullName>
    </submittedName>
</protein>
<dbReference type="Gene3D" id="3.55.50.10">
    <property type="entry name" value="Baseplate protein-like domains"/>
    <property type="match status" value="1"/>
</dbReference>
<dbReference type="GO" id="GO:0005576">
    <property type="term" value="C:extracellular region"/>
    <property type="evidence" value="ECO:0007669"/>
    <property type="project" value="UniProtKB-SubCell"/>
</dbReference>
<sequence length="684" mass="74316">MRELIDPQGSLLVIRDANNKEYVASNFSGSEGVSGDYQWQVHALVTSVDPSLWVGERIECQLFDETGSGRNALRSFRGYVIKAQSQSARIDSPYASVCLTVKPWLYLLQHSRRCRVFQAASVQTIVTSIFDELGFKGCYSVNAMPSSKREYCVQFNETDFEFITRLLAEEGVHYYFGRNDDANTLYLHQANKPFPNQNLVTLDYAAAPTGQSDVLFTWQREQCFISSASEITGYDYNQSKLVTSKSKKTGISHANHTKLVDYRYPTASRLGNYSDLANEMIETVRGQADSEHERIQATTESELLCAGHKLKLAAHPDSKQLGQYLVCELSYQFDDTSGRLHTDIIAVAEDAVFYPVTKAKPVLHGVQSATVSGSAEGEPANDALGRVRIKFHWDNETGDKTSCWVRVAQTLAGKSYGAQFLPRAGQEVLVSFINGDPDQPIVVSSVYNSGHKPPYPTANTTQSGVRSQLAGQKNEWRFDDKKENELFALHAAKDMTCDVINDHQHTVGGELIEKITKNRSQTIEQKSIVTAKAGFDFSTDKTFSLAAKEAITQQAKTITLTAEDTLTLKVGNSKIVMSSDKIELVSGTVQLSGSSKIALDGGSLSQSGSSVSISSQGGFTGKAGTAMTLSASTSFTAKGSTGAKLQGLNAEVKGDVTAKVSGAAQAEVSSSGQTAIKGTILMVN</sequence>
<keyword evidence="7" id="KW-1185">Reference proteome</keyword>
<dbReference type="SUPFAM" id="SSF69255">
    <property type="entry name" value="gp5 N-terminal domain-like"/>
    <property type="match status" value="1"/>
</dbReference>
<dbReference type="NCBIfam" id="TIGR01646">
    <property type="entry name" value="vgr_GE"/>
    <property type="match status" value="1"/>
</dbReference>
<evidence type="ECO:0000259" key="4">
    <source>
        <dbReference type="Pfam" id="PF04717"/>
    </source>
</evidence>
<comment type="subcellular location">
    <subcellularLocation>
        <location evidence="1">Secreted</location>
    </subcellularLocation>
</comment>
<dbReference type="InterPro" id="IPR006531">
    <property type="entry name" value="Gp5/Vgr_OB"/>
</dbReference>
<dbReference type="Pfam" id="PF22178">
    <property type="entry name" value="Gp5_trimer_C"/>
    <property type="match status" value="1"/>
</dbReference>
<dbReference type="SUPFAM" id="SSF69279">
    <property type="entry name" value="Phage tail proteins"/>
    <property type="match status" value="2"/>
</dbReference>